<feature type="transmembrane region" description="Helical" evidence="2">
    <location>
        <begin position="251"/>
        <end position="269"/>
    </location>
</feature>
<feature type="region of interest" description="Disordered" evidence="1">
    <location>
        <begin position="1"/>
        <end position="52"/>
    </location>
</feature>
<feature type="transmembrane region" description="Helical" evidence="2">
    <location>
        <begin position="166"/>
        <end position="199"/>
    </location>
</feature>
<evidence type="ECO:0000256" key="2">
    <source>
        <dbReference type="SAM" id="Phobius"/>
    </source>
</evidence>
<evidence type="ECO:0000313" key="3">
    <source>
        <dbReference type="EMBL" id="RZT60547.1"/>
    </source>
</evidence>
<protein>
    <submittedName>
        <fullName evidence="3">Uncharacterized protein DUF3159</fullName>
    </submittedName>
</protein>
<dbReference type="InterPro" id="IPR016566">
    <property type="entry name" value="UCP010219"/>
</dbReference>
<gene>
    <name evidence="3" type="ORF">EV139_2992</name>
</gene>
<comment type="caution">
    <text evidence="3">The sequence shown here is derived from an EMBL/GenBank/DDBJ whole genome shotgun (WGS) entry which is preliminary data.</text>
</comment>
<dbReference type="Pfam" id="PF11361">
    <property type="entry name" value="DUF3159"/>
    <property type="match status" value="1"/>
</dbReference>
<keyword evidence="2" id="KW-0472">Membrane</keyword>
<dbReference type="Proteomes" id="UP000291832">
    <property type="component" value="Unassembled WGS sequence"/>
</dbReference>
<evidence type="ECO:0000313" key="4">
    <source>
        <dbReference type="Proteomes" id="UP000291832"/>
    </source>
</evidence>
<accession>A0A4Q7TK47</accession>
<reference evidence="3 4" key="1">
    <citation type="journal article" date="2015" name="Stand. Genomic Sci.">
        <title>Genomic Encyclopedia of Bacterial and Archaeal Type Strains, Phase III: the genomes of soil and plant-associated and newly described type strains.</title>
        <authorList>
            <person name="Whitman W.B."/>
            <person name="Woyke T."/>
            <person name="Klenk H.P."/>
            <person name="Zhou Y."/>
            <person name="Lilburn T.G."/>
            <person name="Beck B.J."/>
            <person name="De Vos P."/>
            <person name="Vandamme P."/>
            <person name="Eisen J.A."/>
            <person name="Garrity G."/>
            <person name="Hugenholtz P."/>
            <person name="Kyrpides N.C."/>
        </authorList>
    </citation>
    <scope>NUCLEOTIDE SEQUENCE [LARGE SCALE GENOMIC DNA]</scope>
    <source>
        <strain evidence="3 4">RF6</strain>
    </source>
</reference>
<keyword evidence="2" id="KW-0812">Transmembrane</keyword>
<organism evidence="3 4">
    <name type="scientific">Leucobacter luti</name>
    <dbReference type="NCBI Taxonomy" id="340320"/>
    <lineage>
        <taxon>Bacteria</taxon>
        <taxon>Bacillati</taxon>
        <taxon>Actinomycetota</taxon>
        <taxon>Actinomycetes</taxon>
        <taxon>Micrococcales</taxon>
        <taxon>Microbacteriaceae</taxon>
        <taxon>Leucobacter</taxon>
    </lineage>
</organism>
<name>A0A4Q7TK47_9MICO</name>
<keyword evidence="4" id="KW-1185">Reference proteome</keyword>
<sequence length="294" mass="30274">MSGAGEPVEPSTPAGAGSGTPGETPTATPEGAVPATGPAHTQSGDAVVPDGAEAGIPEGAVKRLGGMARAVQAGAAGEELNAQSVLAAIGGWRGVAETLLPSLIFLGIFVPTQDARLAAIVPGVLAVLLFVIRLVRRETPVSALSGMLGVGIAVLITLVTGRGVDYFLWGFVINAVWSLGLLISLLVGWPAIGLVIGFVRGDLKGWRRDLRLKRAGTLLTLLWLAMFIARLAVQLPMYLSEQVAALGTARIVMGTPLFAAVIIVTWFGVRRVAKSSDESKPDIVGSTGHIAPPE</sequence>
<evidence type="ECO:0000256" key="1">
    <source>
        <dbReference type="SAM" id="MobiDB-lite"/>
    </source>
</evidence>
<dbReference type="EMBL" id="SHKI01000008">
    <property type="protein sequence ID" value="RZT60547.1"/>
    <property type="molecule type" value="Genomic_DNA"/>
</dbReference>
<proteinExistence type="predicted"/>
<feature type="transmembrane region" description="Helical" evidence="2">
    <location>
        <begin position="220"/>
        <end position="239"/>
    </location>
</feature>
<dbReference type="AlphaFoldDB" id="A0A4Q7TK47"/>
<dbReference type="RefSeq" id="WP_337248811.1">
    <property type="nucleotide sequence ID" value="NZ_QYAG01000003.1"/>
</dbReference>
<feature type="compositionally biased region" description="Low complexity" evidence="1">
    <location>
        <begin position="11"/>
        <end position="32"/>
    </location>
</feature>
<keyword evidence="2" id="KW-1133">Transmembrane helix</keyword>
<feature type="transmembrane region" description="Helical" evidence="2">
    <location>
        <begin position="117"/>
        <end position="135"/>
    </location>
</feature>
<feature type="transmembrane region" description="Helical" evidence="2">
    <location>
        <begin position="142"/>
        <end position="160"/>
    </location>
</feature>